<accession>A0AAV8YLS9</accession>
<evidence type="ECO:0000313" key="1">
    <source>
        <dbReference type="EMBL" id="KAJ8952303.1"/>
    </source>
</evidence>
<comment type="caution">
    <text evidence="1">The sequence shown here is derived from an EMBL/GenBank/DDBJ whole genome shotgun (WGS) entry which is preliminary data.</text>
</comment>
<evidence type="ECO:0000313" key="2">
    <source>
        <dbReference type="Proteomes" id="UP001162156"/>
    </source>
</evidence>
<proteinExistence type="predicted"/>
<name>A0AAV8YLS9_9CUCU</name>
<dbReference type="AlphaFoldDB" id="A0AAV8YLS9"/>
<sequence>MSAGNVVRTIYERVVKTTALYRLEVWGSRTNDSRIIRQLRATQRLMLLSFQRAYKTTPTAALEIISRIPSLEVFVKVLHKERSDQRNLRIAEVKRPYPSVRV</sequence>
<dbReference type="EMBL" id="JANEYF010002034">
    <property type="protein sequence ID" value="KAJ8952303.1"/>
    <property type="molecule type" value="Genomic_DNA"/>
</dbReference>
<protein>
    <submittedName>
        <fullName evidence="1">Uncharacterized protein</fullName>
    </submittedName>
</protein>
<dbReference type="Proteomes" id="UP001162156">
    <property type="component" value="Unassembled WGS sequence"/>
</dbReference>
<gene>
    <name evidence="1" type="ORF">NQ314_007565</name>
</gene>
<organism evidence="1 2">
    <name type="scientific">Rhamnusium bicolor</name>
    <dbReference type="NCBI Taxonomy" id="1586634"/>
    <lineage>
        <taxon>Eukaryota</taxon>
        <taxon>Metazoa</taxon>
        <taxon>Ecdysozoa</taxon>
        <taxon>Arthropoda</taxon>
        <taxon>Hexapoda</taxon>
        <taxon>Insecta</taxon>
        <taxon>Pterygota</taxon>
        <taxon>Neoptera</taxon>
        <taxon>Endopterygota</taxon>
        <taxon>Coleoptera</taxon>
        <taxon>Polyphaga</taxon>
        <taxon>Cucujiformia</taxon>
        <taxon>Chrysomeloidea</taxon>
        <taxon>Cerambycidae</taxon>
        <taxon>Lepturinae</taxon>
        <taxon>Rhagiini</taxon>
        <taxon>Rhamnusium</taxon>
    </lineage>
</organism>
<keyword evidence="2" id="KW-1185">Reference proteome</keyword>
<reference evidence="1" key="1">
    <citation type="journal article" date="2023" name="Insect Mol. Biol.">
        <title>Genome sequencing provides insights into the evolution of gene families encoding plant cell wall-degrading enzymes in longhorned beetles.</title>
        <authorList>
            <person name="Shin N.R."/>
            <person name="Okamura Y."/>
            <person name="Kirsch R."/>
            <person name="Pauchet Y."/>
        </authorList>
    </citation>
    <scope>NUCLEOTIDE SEQUENCE</scope>
    <source>
        <strain evidence="1">RBIC_L_NR</strain>
    </source>
</reference>